<evidence type="ECO:0000256" key="5">
    <source>
        <dbReference type="ARBA" id="ARBA00023163"/>
    </source>
</evidence>
<evidence type="ECO:0000259" key="9">
    <source>
        <dbReference type="PROSITE" id="PS51755"/>
    </source>
</evidence>
<dbReference type="Gene3D" id="1.10.10.10">
    <property type="entry name" value="Winged helix-like DNA-binding domain superfamily/Winged helix DNA-binding domain"/>
    <property type="match status" value="1"/>
</dbReference>
<dbReference type="SUPFAM" id="SSF52172">
    <property type="entry name" value="CheY-like"/>
    <property type="match status" value="1"/>
</dbReference>
<dbReference type="PATRIC" id="fig|1224164.3.peg.2581"/>
<keyword evidence="1 6" id="KW-0597">Phosphoprotein</keyword>
<dbReference type="GO" id="GO:0005829">
    <property type="term" value="C:cytosol"/>
    <property type="evidence" value="ECO:0007669"/>
    <property type="project" value="TreeGrafter"/>
</dbReference>
<evidence type="ECO:0000313" key="10">
    <source>
        <dbReference type="EMBL" id="AHI23933.1"/>
    </source>
</evidence>
<dbReference type="InterPro" id="IPR036388">
    <property type="entry name" value="WH-like_DNA-bd_sf"/>
</dbReference>
<feature type="domain" description="OmpR/PhoB-type" evidence="9">
    <location>
        <begin position="142"/>
        <end position="240"/>
    </location>
</feature>
<dbReference type="GO" id="GO:0000156">
    <property type="term" value="F:phosphorelay response regulator activity"/>
    <property type="evidence" value="ECO:0007669"/>
    <property type="project" value="TreeGrafter"/>
</dbReference>
<dbReference type="HOGENOM" id="CLU_000445_30_4_11"/>
<evidence type="ECO:0000259" key="8">
    <source>
        <dbReference type="PROSITE" id="PS50110"/>
    </source>
</evidence>
<feature type="modified residue" description="4-aspartylphosphate" evidence="6">
    <location>
        <position position="59"/>
    </location>
</feature>
<dbReference type="SMART" id="SM00862">
    <property type="entry name" value="Trans_reg_C"/>
    <property type="match status" value="1"/>
</dbReference>
<dbReference type="GO" id="GO:0000976">
    <property type="term" value="F:transcription cis-regulatory region binding"/>
    <property type="evidence" value="ECO:0007669"/>
    <property type="project" value="TreeGrafter"/>
</dbReference>
<dbReference type="CDD" id="cd00383">
    <property type="entry name" value="trans_reg_C"/>
    <property type="match status" value="1"/>
</dbReference>
<evidence type="ECO:0000256" key="7">
    <source>
        <dbReference type="PROSITE-ProRule" id="PRU01091"/>
    </source>
</evidence>
<dbReference type="AlphaFoldDB" id="W5YBM7"/>
<dbReference type="SMART" id="SM00448">
    <property type="entry name" value="REC"/>
    <property type="match status" value="1"/>
</dbReference>
<feature type="DNA-binding region" description="OmpR/PhoB-type" evidence="7">
    <location>
        <begin position="142"/>
        <end position="240"/>
    </location>
</feature>
<dbReference type="GO" id="GO:0006355">
    <property type="term" value="P:regulation of DNA-templated transcription"/>
    <property type="evidence" value="ECO:0007669"/>
    <property type="project" value="InterPro"/>
</dbReference>
<reference evidence="10 11" key="1">
    <citation type="submission" date="2013-02" db="EMBL/GenBank/DDBJ databases">
        <title>The complete genome sequence of Corynebacterium vitaeruminis DSM 20294.</title>
        <authorList>
            <person name="Ruckert C."/>
            <person name="Albersmeier A."/>
            <person name="Kalinowski J."/>
        </authorList>
    </citation>
    <scope>NUCLEOTIDE SEQUENCE [LARGE SCALE GENOMIC DNA]</scope>
    <source>
        <strain evidence="11">ATCC 10234</strain>
    </source>
</reference>
<dbReference type="InterPro" id="IPR001867">
    <property type="entry name" value="OmpR/PhoB-type_DNA-bd"/>
</dbReference>
<dbReference type="Gene3D" id="3.40.50.2300">
    <property type="match status" value="1"/>
</dbReference>
<keyword evidence="5" id="KW-0804">Transcription</keyword>
<dbReference type="PANTHER" id="PTHR48111:SF4">
    <property type="entry name" value="DNA-BINDING DUAL TRANSCRIPTIONAL REGULATOR OMPR"/>
    <property type="match status" value="1"/>
</dbReference>
<dbReference type="Gene3D" id="6.10.250.690">
    <property type="match status" value="1"/>
</dbReference>
<dbReference type="STRING" id="1224164.B843_12785"/>
<dbReference type="Proteomes" id="UP000019222">
    <property type="component" value="Chromosome"/>
</dbReference>
<name>W5YBM7_9CORY</name>
<dbReference type="InterPro" id="IPR016032">
    <property type="entry name" value="Sig_transdc_resp-reg_C-effctor"/>
</dbReference>
<dbReference type="Pfam" id="PF00486">
    <property type="entry name" value="Trans_reg_C"/>
    <property type="match status" value="1"/>
</dbReference>
<dbReference type="KEGG" id="cvt:B843_12785"/>
<dbReference type="PANTHER" id="PTHR48111">
    <property type="entry name" value="REGULATOR OF RPOS"/>
    <property type="match status" value="1"/>
</dbReference>
<evidence type="ECO:0000313" key="11">
    <source>
        <dbReference type="Proteomes" id="UP000019222"/>
    </source>
</evidence>
<dbReference type="EMBL" id="CP004353">
    <property type="protein sequence ID" value="AHI23933.1"/>
    <property type="molecule type" value="Genomic_DNA"/>
</dbReference>
<keyword evidence="2" id="KW-0902">Two-component regulatory system</keyword>
<evidence type="ECO:0000256" key="6">
    <source>
        <dbReference type="PROSITE-ProRule" id="PRU00169"/>
    </source>
</evidence>
<evidence type="ECO:0000256" key="2">
    <source>
        <dbReference type="ARBA" id="ARBA00023012"/>
    </source>
</evidence>
<evidence type="ECO:0000256" key="1">
    <source>
        <dbReference type="ARBA" id="ARBA00022553"/>
    </source>
</evidence>
<dbReference type="PROSITE" id="PS51755">
    <property type="entry name" value="OMPR_PHOB"/>
    <property type="match status" value="1"/>
</dbReference>
<keyword evidence="4 7" id="KW-0238">DNA-binding</keyword>
<dbReference type="FunFam" id="1.10.10.10:FF:000018">
    <property type="entry name" value="DNA-binding response regulator ResD"/>
    <property type="match status" value="1"/>
</dbReference>
<accession>W5YBM7</accession>
<gene>
    <name evidence="10" type="ORF">B843_12785</name>
</gene>
<evidence type="ECO:0000256" key="3">
    <source>
        <dbReference type="ARBA" id="ARBA00023015"/>
    </source>
</evidence>
<dbReference type="InterPro" id="IPR001789">
    <property type="entry name" value="Sig_transdc_resp-reg_receiver"/>
</dbReference>
<dbReference type="InterPro" id="IPR011006">
    <property type="entry name" value="CheY-like_superfamily"/>
</dbReference>
<keyword evidence="3" id="KW-0805">Transcription regulation</keyword>
<evidence type="ECO:0000256" key="4">
    <source>
        <dbReference type="ARBA" id="ARBA00023125"/>
    </source>
</evidence>
<dbReference type="RefSeq" id="WP_025253905.1">
    <property type="nucleotide sequence ID" value="NZ_CP004353.1"/>
</dbReference>
<dbReference type="eggNOG" id="COG0745">
    <property type="taxonomic scope" value="Bacteria"/>
</dbReference>
<dbReference type="GO" id="GO:0032993">
    <property type="term" value="C:protein-DNA complex"/>
    <property type="evidence" value="ECO:0007669"/>
    <property type="project" value="TreeGrafter"/>
</dbReference>
<dbReference type="CDD" id="cd17574">
    <property type="entry name" value="REC_OmpR"/>
    <property type="match status" value="1"/>
</dbReference>
<dbReference type="PROSITE" id="PS50110">
    <property type="entry name" value="RESPONSE_REGULATORY"/>
    <property type="match status" value="1"/>
</dbReference>
<sequence>MTLPTQPEQYVLIVEDERPLSKMIAAYLERAGFRVGQEFTGPDAVATARLTAPDVIILDLGLPGMDGLEVCQKIREFSDCYILMLTARGAEEDRITGLTTGADDYLSKPFSVRELVTRIHTLLRRPRARQATKETASTAIDPAHTVVEDLTIDTAAHQAWCAGREVALTKLEFDLLQALATKPGQVLSREELVATVWETDWIGEERVVDVHVGNVRRKLASHGSRATIATVRGVGYRMGQP</sequence>
<feature type="domain" description="Response regulatory" evidence="8">
    <location>
        <begin position="10"/>
        <end position="123"/>
    </location>
</feature>
<proteinExistence type="predicted"/>
<protein>
    <submittedName>
        <fullName evidence="10">Two-component system response regulator</fullName>
    </submittedName>
</protein>
<dbReference type="SUPFAM" id="SSF46894">
    <property type="entry name" value="C-terminal effector domain of the bipartite response regulators"/>
    <property type="match status" value="1"/>
</dbReference>
<keyword evidence="11" id="KW-1185">Reference proteome</keyword>
<organism evidence="10 11">
    <name type="scientific">Corynebacterium vitaeruminis DSM 20294</name>
    <dbReference type="NCBI Taxonomy" id="1224164"/>
    <lineage>
        <taxon>Bacteria</taxon>
        <taxon>Bacillati</taxon>
        <taxon>Actinomycetota</taxon>
        <taxon>Actinomycetes</taxon>
        <taxon>Mycobacteriales</taxon>
        <taxon>Corynebacteriaceae</taxon>
        <taxon>Corynebacterium</taxon>
    </lineage>
</organism>
<dbReference type="FunFam" id="3.40.50.2300:FF:000001">
    <property type="entry name" value="DNA-binding response regulator PhoB"/>
    <property type="match status" value="1"/>
</dbReference>
<dbReference type="InterPro" id="IPR039420">
    <property type="entry name" value="WalR-like"/>
</dbReference>
<dbReference type="Pfam" id="PF00072">
    <property type="entry name" value="Response_reg"/>
    <property type="match status" value="1"/>
</dbReference>